<dbReference type="SMART" id="SM00384">
    <property type="entry name" value="AT_hook"/>
    <property type="match status" value="4"/>
</dbReference>
<reference evidence="10" key="3">
    <citation type="submission" date="2023-05" db="EMBL/GenBank/DDBJ databases">
        <authorList>
            <person name="Smith C.H."/>
        </authorList>
    </citation>
    <scope>NUCLEOTIDE SEQUENCE</scope>
    <source>
        <strain evidence="10">CHS0354</strain>
        <tissue evidence="10">Mantle</tissue>
    </source>
</reference>
<dbReference type="SUPFAM" id="SSF50978">
    <property type="entry name" value="WD40 repeat-like"/>
    <property type="match status" value="1"/>
</dbReference>
<dbReference type="Gene3D" id="2.130.10.10">
    <property type="entry name" value="YVTN repeat-like/Quinoprotein amine dehydrogenase"/>
    <property type="match status" value="1"/>
</dbReference>
<evidence type="ECO:0000256" key="2">
    <source>
        <dbReference type="ARBA" id="ARBA00022574"/>
    </source>
</evidence>
<keyword evidence="6" id="KW-0862">Zinc</keyword>
<feature type="compositionally biased region" description="Polar residues" evidence="8">
    <location>
        <begin position="31"/>
        <end position="49"/>
    </location>
</feature>
<feature type="compositionally biased region" description="Basic and acidic residues" evidence="8">
    <location>
        <begin position="608"/>
        <end position="617"/>
    </location>
</feature>
<feature type="domain" description="C2H2-type" evidence="9">
    <location>
        <begin position="493"/>
        <end position="516"/>
    </location>
</feature>
<keyword evidence="11" id="KW-1185">Reference proteome</keyword>
<reference evidence="10" key="2">
    <citation type="journal article" date="2021" name="Genome Biol. Evol.">
        <title>Developing a high-quality reference genome for a parasitic bivalve with doubly uniparental inheritance (Bivalvia: Unionida).</title>
        <authorList>
            <person name="Smith C.H."/>
        </authorList>
    </citation>
    <scope>NUCLEOTIDE SEQUENCE</scope>
    <source>
        <strain evidence="10">CHS0354</strain>
        <tissue evidence="10">Mantle</tissue>
    </source>
</reference>
<dbReference type="PROSITE" id="PS50157">
    <property type="entry name" value="ZINC_FINGER_C2H2_2"/>
    <property type="match status" value="1"/>
</dbReference>
<feature type="compositionally biased region" description="Basic and acidic residues" evidence="8">
    <location>
        <begin position="317"/>
        <end position="365"/>
    </location>
</feature>
<feature type="region of interest" description="Disordered" evidence="8">
    <location>
        <begin position="1158"/>
        <end position="1212"/>
    </location>
</feature>
<feature type="region of interest" description="Disordered" evidence="8">
    <location>
        <begin position="448"/>
        <end position="485"/>
    </location>
</feature>
<sequence length="1343" mass="153534">MSKHSPIKPFLTSTPVPAKSQQRKGGIQNFCEKSNQYDNVSKVDASNDSAYDEKKEASIETKKRGRSRKNKKCENEGNEKKKDEVDSSLISETSLQNEKQIFEAIDMSSIKSKSSINELNSDAQKGRVSVSYDGHNDNMKNMKKKKDKMSENSTFSEMSGYLALLNAEEIEKSKKQDRDISKGKNKRGRPKKKISSDEMLETSGTVHEYSKKSVQKPKEETSDFLHNFIVNKSGMEDASKFTEITRNTETLYPNQKIRRERKPPKYFTEEYETDISKRMCDKSVNGEQSMPYESLTEVSISKTIITRKRGRPRKQKTPNDRMGDNGERTRETQDNSGNHKESDVVHISKNGKELSDEDTCKRKGDNSPQVDDIPEAVPVKRKRGRPPKNASQPLDTMKRCQKRNLESLSPDTLLGEKDIVGKRERKRRRTGYNIETCLDEECDEKVEVEEEEDDWEEEKPLRKKSKVEEDGSKKGKKDSLEKKEKVAGPQKLFECVHCQKQFDSKTRIKHHMAVEHQALWVPDCPEGKTDMTSLRQVIQIKKFLNCPKCGKRHNHHHYYKNHLEWCGRENETYICELCGGELTARWKKIHLDYCRKKKEEIELGMSQKNKDLMKEDMDGNDDGSGKRQKRKAAEKASAMLHDLSKADDQDGNSDDDKDSDAKLDDEMSDDDDYDSDDVVDEHKMQPFSSLNRRGFSRGRTRLDAAKFYVAVKKVLKYVEENYLGDVHSNLLPCMSDWAPLCESEAKKYLPDSSKSAEFKFTGKMENTTCLESFEGRFMCGQFSFYTGCSVWRVSWCPVPCDTTSDQYLAVTGSLDHDKLHPISQTASGPGLIQIWKVPISSNKKAEGSSVPQMEFGIAHDYGFVTDMKWCPSGCWQSPDNLSQSQEQSVVLRLGLLAISCSDSTIRIYSVPHPSSISQQTKEGGQPIVYHAQPVLTLKPSRNPFSHPITCSSLAWQSANNHQYMMGGFSDGTVRIWDLCTSSIMLRVNQELFPFHSFHAHSRVVRGCDWSKMSENYFVTASDDKFLKFWCLDNTEYPIYKDKYSAFNEVVWPLLYPGALSASDDAMAIISNRGRFVEAGHLKCNLREDLMRNNVFFLTIHNAAIWSLGWSNWLNMIFFADNRGHINAFPCPHFHVQNPDTKTYRYRLSVLKTALKFKDEESNENERQQVNEPDDSKKNEPEIATVKNSEKVCNKSMPDSDTCKKNGAMDGESEKYLQEKNKNSKKKEKSKRLKEKVSGYEEIKKDTEVKPSRVWPGSYKEAVEKMYLEYAESIETKSPGPKTQDEIETQLDSFPLGSLYSIAVNPNYHTCCWLASGGEAGIVRVQNIKPLIMNKMLESHMPDI</sequence>
<keyword evidence="4" id="KW-0804">Transcription</keyword>
<dbReference type="GO" id="GO:0005634">
    <property type="term" value="C:nucleus"/>
    <property type="evidence" value="ECO:0007669"/>
    <property type="project" value="UniProtKB-SubCell"/>
</dbReference>
<dbReference type="PROSITE" id="PS00028">
    <property type="entry name" value="ZINC_FINGER_C2H2_1"/>
    <property type="match status" value="1"/>
</dbReference>
<proteinExistence type="predicted"/>
<comment type="caution">
    <text evidence="10">The sequence shown here is derived from an EMBL/GenBank/DDBJ whole genome shotgun (WGS) entry which is preliminary data.</text>
</comment>
<keyword evidence="2 7" id="KW-0853">WD repeat</keyword>
<dbReference type="PANTHER" id="PTHR15052">
    <property type="entry name" value="RNA POLYMERASE III TRANSCRIPTION INITIATION FACTOR COMPLEX SUBUNIT"/>
    <property type="match status" value="1"/>
</dbReference>
<dbReference type="Pfam" id="PF00400">
    <property type="entry name" value="WD40"/>
    <property type="match status" value="3"/>
</dbReference>
<keyword evidence="3" id="KW-0677">Repeat</keyword>
<feature type="compositionally biased region" description="Acidic residues" evidence="8">
    <location>
        <begin position="649"/>
        <end position="658"/>
    </location>
</feature>
<feature type="compositionally biased region" description="Acidic residues" evidence="8">
    <location>
        <begin position="666"/>
        <end position="679"/>
    </location>
</feature>
<feature type="compositionally biased region" description="Basic and acidic residues" evidence="8">
    <location>
        <begin position="51"/>
        <end position="62"/>
    </location>
</feature>
<dbReference type="InterPro" id="IPR052416">
    <property type="entry name" value="GTF3C_component"/>
</dbReference>
<feature type="compositionally biased region" description="Basic and acidic residues" evidence="8">
    <location>
        <begin position="1158"/>
        <end position="1180"/>
    </location>
</feature>
<feature type="compositionally biased region" description="Basic residues" evidence="8">
    <location>
        <begin position="305"/>
        <end position="316"/>
    </location>
</feature>
<evidence type="ECO:0000256" key="8">
    <source>
        <dbReference type="SAM" id="MobiDB-lite"/>
    </source>
</evidence>
<keyword evidence="6" id="KW-0479">Metal-binding</keyword>
<feature type="repeat" description="WD" evidence="7">
    <location>
        <begin position="997"/>
        <end position="1029"/>
    </location>
</feature>
<feature type="compositionally biased region" description="Basic and acidic residues" evidence="8">
    <location>
        <begin position="208"/>
        <end position="221"/>
    </location>
</feature>
<evidence type="ECO:0000256" key="1">
    <source>
        <dbReference type="ARBA" id="ARBA00004123"/>
    </source>
</evidence>
<feature type="compositionally biased region" description="Basic and acidic residues" evidence="8">
    <location>
        <begin position="72"/>
        <end position="85"/>
    </location>
</feature>
<dbReference type="PRINTS" id="PR00929">
    <property type="entry name" value="ATHOOK"/>
</dbReference>
<feature type="region of interest" description="Disordered" evidence="8">
    <location>
        <begin position="605"/>
        <end position="683"/>
    </location>
</feature>
<feature type="compositionally biased region" description="Acidic residues" evidence="8">
    <location>
        <begin position="448"/>
        <end position="457"/>
    </location>
</feature>
<evidence type="ECO:0000256" key="4">
    <source>
        <dbReference type="ARBA" id="ARBA00023163"/>
    </source>
</evidence>
<dbReference type="PROSITE" id="PS50082">
    <property type="entry name" value="WD_REPEATS_2"/>
    <property type="match status" value="2"/>
</dbReference>
<comment type="subcellular location">
    <subcellularLocation>
        <location evidence="1">Nucleus</location>
    </subcellularLocation>
</comment>
<organism evidence="10 11">
    <name type="scientific">Potamilus streckersoni</name>
    <dbReference type="NCBI Taxonomy" id="2493646"/>
    <lineage>
        <taxon>Eukaryota</taxon>
        <taxon>Metazoa</taxon>
        <taxon>Spiralia</taxon>
        <taxon>Lophotrochozoa</taxon>
        <taxon>Mollusca</taxon>
        <taxon>Bivalvia</taxon>
        <taxon>Autobranchia</taxon>
        <taxon>Heteroconchia</taxon>
        <taxon>Palaeoheterodonta</taxon>
        <taxon>Unionida</taxon>
        <taxon>Unionoidea</taxon>
        <taxon>Unionidae</taxon>
        <taxon>Ambleminae</taxon>
        <taxon>Lampsilini</taxon>
        <taxon>Potamilus</taxon>
    </lineage>
</organism>
<feature type="compositionally biased region" description="Basic and acidic residues" evidence="8">
    <location>
        <begin position="466"/>
        <end position="485"/>
    </location>
</feature>
<dbReference type="EMBL" id="JAEAOA010001537">
    <property type="protein sequence ID" value="KAK3579885.1"/>
    <property type="molecule type" value="Genomic_DNA"/>
</dbReference>
<dbReference type="InterPro" id="IPR015943">
    <property type="entry name" value="WD40/YVTN_repeat-like_dom_sf"/>
</dbReference>
<gene>
    <name evidence="10" type="ORF">CHS0354_025748</name>
</gene>
<evidence type="ECO:0000313" key="11">
    <source>
        <dbReference type="Proteomes" id="UP001195483"/>
    </source>
</evidence>
<dbReference type="GO" id="GO:0008270">
    <property type="term" value="F:zinc ion binding"/>
    <property type="evidence" value="ECO:0007669"/>
    <property type="project" value="UniProtKB-KW"/>
</dbReference>
<evidence type="ECO:0000256" key="6">
    <source>
        <dbReference type="PROSITE-ProRule" id="PRU00042"/>
    </source>
</evidence>
<evidence type="ECO:0000313" key="10">
    <source>
        <dbReference type="EMBL" id="KAK3579885.1"/>
    </source>
</evidence>
<dbReference type="PROSITE" id="PS00678">
    <property type="entry name" value="WD_REPEATS_1"/>
    <property type="match status" value="1"/>
</dbReference>
<dbReference type="InterPro" id="IPR001680">
    <property type="entry name" value="WD40_rpt"/>
</dbReference>
<feature type="compositionally biased region" description="Basic residues" evidence="8">
    <location>
        <begin position="183"/>
        <end position="193"/>
    </location>
</feature>
<evidence type="ECO:0000256" key="5">
    <source>
        <dbReference type="ARBA" id="ARBA00023242"/>
    </source>
</evidence>
<dbReference type="InterPro" id="IPR013087">
    <property type="entry name" value="Znf_C2H2_type"/>
</dbReference>
<dbReference type="PANTHER" id="PTHR15052:SF2">
    <property type="entry name" value="GENERAL TRANSCRIPTION FACTOR 3C POLYPEPTIDE 2"/>
    <property type="match status" value="1"/>
</dbReference>
<keyword evidence="5" id="KW-0539">Nucleus</keyword>
<protein>
    <recommendedName>
        <fullName evidence="9">C2H2-type domain-containing protein</fullName>
    </recommendedName>
</protein>
<feature type="region of interest" description="Disordered" evidence="8">
    <location>
        <begin position="1"/>
        <end position="98"/>
    </location>
</feature>
<evidence type="ECO:0000256" key="3">
    <source>
        <dbReference type="ARBA" id="ARBA00022737"/>
    </source>
</evidence>
<evidence type="ECO:0000259" key="9">
    <source>
        <dbReference type="PROSITE" id="PS50157"/>
    </source>
</evidence>
<name>A0AAE0VKB5_9BIVA</name>
<dbReference type="InterPro" id="IPR036322">
    <property type="entry name" value="WD40_repeat_dom_sf"/>
</dbReference>
<reference evidence="10" key="1">
    <citation type="journal article" date="2021" name="Genome Biol. Evol.">
        <title>A High-Quality Reference Genome for a Parasitic Bivalve with Doubly Uniparental Inheritance (Bivalvia: Unionida).</title>
        <authorList>
            <person name="Smith C.H."/>
        </authorList>
    </citation>
    <scope>NUCLEOTIDE SEQUENCE</scope>
    <source>
        <strain evidence="10">CHS0354</strain>
    </source>
</reference>
<dbReference type="GO" id="GO:0006383">
    <property type="term" value="P:transcription by RNA polymerase III"/>
    <property type="evidence" value="ECO:0007669"/>
    <property type="project" value="TreeGrafter"/>
</dbReference>
<dbReference type="InterPro" id="IPR019775">
    <property type="entry name" value="WD40_repeat_CS"/>
</dbReference>
<feature type="region of interest" description="Disordered" evidence="8">
    <location>
        <begin position="170"/>
        <end position="221"/>
    </location>
</feature>
<dbReference type="SMART" id="SM00320">
    <property type="entry name" value="WD40"/>
    <property type="match status" value="5"/>
</dbReference>
<evidence type="ECO:0000256" key="7">
    <source>
        <dbReference type="PROSITE-ProRule" id="PRU00221"/>
    </source>
</evidence>
<feature type="region of interest" description="Disordered" evidence="8">
    <location>
        <begin position="300"/>
        <end position="413"/>
    </location>
</feature>
<feature type="repeat" description="WD" evidence="7">
    <location>
        <begin position="943"/>
        <end position="986"/>
    </location>
</feature>
<dbReference type="GO" id="GO:0003677">
    <property type="term" value="F:DNA binding"/>
    <property type="evidence" value="ECO:0007669"/>
    <property type="project" value="InterPro"/>
</dbReference>
<feature type="region of interest" description="Disordered" evidence="8">
    <location>
        <begin position="115"/>
        <end position="154"/>
    </location>
</feature>
<accession>A0AAE0VKB5</accession>
<feature type="compositionally biased region" description="Basic and acidic residues" evidence="8">
    <location>
        <begin position="170"/>
        <end position="182"/>
    </location>
</feature>
<dbReference type="Proteomes" id="UP001195483">
    <property type="component" value="Unassembled WGS sequence"/>
</dbReference>
<feature type="compositionally biased region" description="Polar residues" evidence="8">
    <location>
        <begin position="88"/>
        <end position="98"/>
    </location>
</feature>
<keyword evidence="6" id="KW-0863">Zinc-finger</keyword>
<dbReference type="InterPro" id="IPR017956">
    <property type="entry name" value="AT_hook_DNA-bd_motif"/>
</dbReference>
<dbReference type="GO" id="GO:0000127">
    <property type="term" value="C:transcription factor TFIIIC complex"/>
    <property type="evidence" value="ECO:0007669"/>
    <property type="project" value="TreeGrafter"/>
</dbReference>